<comment type="caution">
    <text evidence="2">The sequence shown here is derived from an EMBL/GenBank/DDBJ whole genome shotgun (WGS) entry which is preliminary data.</text>
</comment>
<dbReference type="InterPro" id="IPR002749">
    <property type="entry name" value="DUF63"/>
</dbReference>
<keyword evidence="1" id="KW-1133">Transmembrane helix</keyword>
<accession>M0MKX9</accession>
<dbReference type="AlphaFoldDB" id="M0MKX9"/>
<dbReference type="PATRIC" id="fig|1227455.4.peg.994"/>
<keyword evidence="1" id="KW-0472">Membrane</keyword>
<dbReference type="PANTHER" id="PTHR40700:SF1">
    <property type="entry name" value="DUF63 DOMAIN-CONTAINING PROTEIN"/>
    <property type="match status" value="1"/>
</dbReference>
<protein>
    <submittedName>
        <fullName evidence="2">Uncharacterized protein</fullName>
    </submittedName>
</protein>
<sequence length="105" mass="10847">MGLFVVFGQAVDAVSTAVGVDVLSVTEQVPLSRAVLELAAILPTASLIGVGWLFVIVKMVLATGLVWLVATDSETTPLGTRLLFLGAGLVGLLPGVRNLILYTLG</sequence>
<gene>
    <name evidence="2" type="ORF">C449_04867</name>
</gene>
<reference evidence="2 3" key="1">
    <citation type="journal article" date="2014" name="PLoS Genet.">
        <title>Phylogenetically driven sequencing of extremely halophilic archaea reveals strategies for static and dynamic osmo-response.</title>
        <authorList>
            <person name="Becker E.A."/>
            <person name="Seitzer P.M."/>
            <person name="Tritt A."/>
            <person name="Larsen D."/>
            <person name="Krusor M."/>
            <person name="Yao A.I."/>
            <person name="Wu D."/>
            <person name="Madern D."/>
            <person name="Eisen J.A."/>
            <person name="Darling A.E."/>
            <person name="Facciotti M.T."/>
        </authorList>
    </citation>
    <scope>NUCLEOTIDE SEQUENCE [LARGE SCALE GENOMIC DNA]</scope>
    <source>
        <strain evidence="2 3">DSM 5350</strain>
    </source>
</reference>
<dbReference type="InParanoid" id="M0MKX9"/>
<dbReference type="PANTHER" id="PTHR40700">
    <property type="entry name" value="HYPOTHETICAL MEMBRANE PROTEIN, CONSERVED, DUF63 FAMILY"/>
    <property type="match status" value="1"/>
</dbReference>
<keyword evidence="3" id="KW-1185">Reference proteome</keyword>
<feature type="transmembrane region" description="Helical" evidence="1">
    <location>
        <begin position="40"/>
        <end position="70"/>
    </location>
</feature>
<dbReference type="Proteomes" id="UP000011669">
    <property type="component" value="Unassembled WGS sequence"/>
</dbReference>
<name>M0MKX9_9EURY</name>
<dbReference type="STRING" id="1227455.C449_04867"/>
<evidence type="ECO:0000256" key="1">
    <source>
        <dbReference type="SAM" id="Phobius"/>
    </source>
</evidence>
<feature type="transmembrane region" description="Helical" evidence="1">
    <location>
        <begin position="82"/>
        <end position="104"/>
    </location>
</feature>
<organism evidence="2 3">
    <name type="scientific">Halococcus saccharolyticus DSM 5350</name>
    <dbReference type="NCBI Taxonomy" id="1227455"/>
    <lineage>
        <taxon>Archaea</taxon>
        <taxon>Methanobacteriati</taxon>
        <taxon>Methanobacteriota</taxon>
        <taxon>Stenosarchaea group</taxon>
        <taxon>Halobacteria</taxon>
        <taxon>Halobacteriales</taxon>
        <taxon>Halococcaceae</taxon>
        <taxon>Halococcus</taxon>
    </lineage>
</organism>
<evidence type="ECO:0000313" key="2">
    <source>
        <dbReference type="EMBL" id="EMA46008.1"/>
    </source>
</evidence>
<keyword evidence="1" id="KW-0812">Transmembrane</keyword>
<dbReference type="EMBL" id="AOMD01000015">
    <property type="protein sequence ID" value="EMA46008.1"/>
    <property type="molecule type" value="Genomic_DNA"/>
</dbReference>
<evidence type="ECO:0000313" key="3">
    <source>
        <dbReference type="Proteomes" id="UP000011669"/>
    </source>
</evidence>
<proteinExistence type="predicted"/>
<dbReference type="Pfam" id="PF01889">
    <property type="entry name" value="DUF63"/>
    <property type="match status" value="1"/>
</dbReference>